<dbReference type="EMBL" id="JACIDJ010000003">
    <property type="protein sequence ID" value="MBB3898990.1"/>
    <property type="molecule type" value="Genomic_DNA"/>
</dbReference>
<evidence type="ECO:0000313" key="1">
    <source>
        <dbReference type="EMBL" id="MBB3898990.1"/>
    </source>
</evidence>
<proteinExistence type="predicted"/>
<name>A0A840AEV6_9PROT</name>
<dbReference type="Proteomes" id="UP000553193">
    <property type="component" value="Unassembled WGS sequence"/>
</dbReference>
<sequence>MNALRAWLGRGEAGLPPAQPLDFDTLVPPRSPNACLAAPAGHPWAQLTTPPYTTPPEALFDALLEVAAAEPRTTRRAMPDAGLRAQWVQRSAMANFPDLIHAEVRPASAGSVLRLYSHSLLGWSDMGVNRARMSRWLAALAARPLPPLPAPAAAAPPPALPSPGPPLMPSPLAMALAASAAGRHVLVVGDAPSAVAALVLHALSHGAASARAYSARRPDDADGQLRAAGTALGLEAVAEALLARARVGTTAQIEGAIDPPWLWWLRGKWDAPDLAARLGPLDLVVDPGNLAAAEDPGHRLAQLRGSGARGLLLGCLVPAPGAAPGFEAESLWHAGRLDEAASAALHAHLSAQGLDLPQLRLLPAGMTPEAARAAGIEQPYWWFLGEAALRRLLAEAGWTPREATRHGPHLLLSATAA</sequence>
<organism evidence="1 2">
    <name type="scientific">Roseococcus suduntuyensis</name>
    <dbReference type="NCBI Taxonomy" id="455361"/>
    <lineage>
        <taxon>Bacteria</taxon>
        <taxon>Pseudomonadati</taxon>
        <taxon>Pseudomonadota</taxon>
        <taxon>Alphaproteobacteria</taxon>
        <taxon>Acetobacterales</taxon>
        <taxon>Roseomonadaceae</taxon>
        <taxon>Roseococcus</taxon>
    </lineage>
</organism>
<gene>
    <name evidence="1" type="ORF">GGQ83_002433</name>
</gene>
<protein>
    <submittedName>
        <fullName evidence="1">Uncharacterized protein (DUF1499 family)</fullName>
    </submittedName>
</protein>
<reference evidence="1 2" key="1">
    <citation type="submission" date="2020-08" db="EMBL/GenBank/DDBJ databases">
        <title>Genomic Encyclopedia of Type Strains, Phase IV (KMG-IV): sequencing the most valuable type-strain genomes for metagenomic binning, comparative biology and taxonomic classification.</title>
        <authorList>
            <person name="Goeker M."/>
        </authorList>
    </citation>
    <scope>NUCLEOTIDE SEQUENCE [LARGE SCALE GENOMIC DNA]</scope>
    <source>
        <strain evidence="1 2">DSM 19979</strain>
    </source>
</reference>
<dbReference type="InterPro" id="IPR010865">
    <property type="entry name" value="DUF1499"/>
</dbReference>
<dbReference type="RefSeq" id="WP_184384302.1">
    <property type="nucleotide sequence ID" value="NZ_JACIDJ010000003.1"/>
</dbReference>
<dbReference type="Pfam" id="PF07386">
    <property type="entry name" value="DUF1499"/>
    <property type="match status" value="1"/>
</dbReference>
<keyword evidence="2" id="KW-1185">Reference proteome</keyword>
<evidence type="ECO:0000313" key="2">
    <source>
        <dbReference type="Proteomes" id="UP000553193"/>
    </source>
</evidence>
<dbReference type="AlphaFoldDB" id="A0A840AEV6"/>
<accession>A0A840AEV6</accession>
<comment type="caution">
    <text evidence="1">The sequence shown here is derived from an EMBL/GenBank/DDBJ whole genome shotgun (WGS) entry which is preliminary data.</text>
</comment>